<evidence type="ECO:0000313" key="2">
    <source>
        <dbReference type="EMBL" id="CAD8052097.1"/>
    </source>
</evidence>
<reference evidence="2" key="1">
    <citation type="submission" date="2021-01" db="EMBL/GenBank/DDBJ databases">
        <authorList>
            <consortium name="Genoscope - CEA"/>
            <person name="William W."/>
        </authorList>
    </citation>
    <scope>NUCLEOTIDE SEQUENCE</scope>
</reference>
<keyword evidence="3" id="KW-1185">Reference proteome</keyword>
<gene>
    <name evidence="2" type="ORF">PPRIM_AZ9-3.1.T0190012</name>
</gene>
<organism evidence="2 3">
    <name type="scientific">Paramecium primaurelia</name>
    <dbReference type="NCBI Taxonomy" id="5886"/>
    <lineage>
        <taxon>Eukaryota</taxon>
        <taxon>Sar</taxon>
        <taxon>Alveolata</taxon>
        <taxon>Ciliophora</taxon>
        <taxon>Intramacronucleata</taxon>
        <taxon>Oligohymenophorea</taxon>
        <taxon>Peniculida</taxon>
        <taxon>Parameciidae</taxon>
        <taxon>Paramecium</taxon>
    </lineage>
</organism>
<dbReference type="InterPro" id="IPR001245">
    <property type="entry name" value="Ser-Thr/Tyr_kinase_cat_dom"/>
</dbReference>
<dbReference type="AlphaFoldDB" id="A0A8S1KBX4"/>
<feature type="domain" description="Serine-threonine/tyrosine-protein kinase catalytic" evidence="1">
    <location>
        <begin position="52"/>
        <end position="146"/>
    </location>
</feature>
<dbReference type="EMBL" id="CAJJDM010000016">
    <property type="protein sequence ID" value="CAD8052097.1"/>
    <property type="molecule type" value="Genomic_DNA"/>
</dbReference>
<protein>
    <recommendedName>
        <fullName evidence="1">Serine-threonine/tyrosine-protein kinase catalytic domain-containing protein</fullName>
    </recommendedName>
</protein>
<dbReference type="Pfam" id="PF07714">
    <property type="entry name" value="PK_Tyr_Ser-Thr"/>
    <property type="match status" value="1"/>
</dbReference>
<name>A0A8S1KBX4_PARPR</name>
<dbReference type="Proteomes" id="UP000688137">
    <property type="component" value="Unassembled WGS sequence"/>
</dbReference>
<evidence type="ECO:0000259" key="1">
    <source>
        <dbReference type="Pfam" id="PF07714"/>
    </source>
</evidence>
<sequence length="193" mass="22726">MLKQCFTQFQQLKSICRIKISGFSSKLKTKLIILFFLNEIEKIIEIDGIKITKTNKIKHGAKTKIYEGYLNQNEQKKVALKKHKEKFTNEQILLLKILKEQINDHIIEIIAFGQTQKGKCYIVMELGNQIDLMNLANKQQTCLEVNITIIRWQNQSKYYINMDIFIEIQNLKTCYKSKGKNQTNKFWNCKKNG</sequence>
<evidence type="ECO:0000313" key="3">
    <source>
        <dbReference type="Proteomes" id="UP000688137"/>
    </source>
</evidence>
<dbReference type="GO" id="GO:0004672">
    <property type="term" value="F:protein kinase activity"/>
    <property type="evidence" value="ECO:0007669"/>
    <property type="project" value="InterPro"/>
</dbReference>
<proteinExistence type="predicted"/>
<comment type="caution">
    <text evidence="2">The sequence shown here is derived from an EMBL/GenBank/DDBJ whole genome shotgun (WGS) entry which is preliminary data.</text>
</comment>
<accession>A0A8S1KBX4</accession>